<evidence type="ECO:0008006" key="3">
    <source>
        <dbReference type="Google" id="ProtNLM"/>
    </source>
</evidence>
<evidence type="ECO:0000256" key="1">
    <source>
        <dbReference type="SAM" id="MobiDB-lite"/>
    </source>
</evidence>
<evidence type="ECO:0000313" key="2">
    <source>
        <dbReference type="EMBL" id="CEK57846.1"/>
    </source>
</evidence>
<feature type="compositionally biased region" description="Basic and acidic residues" evidence="1">
    <location>
        <begin position="113"/>
        <end position="122"/>
    </location>
</feature>
<feature type="non-terminal residue" evidence="2">
    <location>
        <position position="177"/>
    </location>
</feature>
<organism evidence="2">
    <name type="scientific">Arion vulgaris</name>
    <dbReference type="NCBI Taxonomy" id="1028688"/>
    <lineage>
        <taxon>Eukaryota</taxon>
        <taxon>Metazoa</taxon>
        <taxon>Spiralia</taxon>
        <taxon>Lophotrochozoa</taxon>
        <taxon>Mollusca</taxon>
        <taxon>Gastropoda</taxon>
        <taxon>Heterobranchia</taxon>
        <taxon>Euthyneura</taxon>
        <taxon>Panpulmonata</taxon>
        <taxon>Eupulmonata</taxon>
        <taxon>Stylommatophora</taxon>
        <taxon>Helicina</taxon>
        <taxon>Arionoidea</taxon>
        <taxon>Arionidae</taxon>
        <taxon>Arion</taxon>
    </lineage>
</organism>
<feature type="region of interest" description="Disordered" evidence="1">
    <location>
        <begin position="91"/>
        <end position="141"/>
    </location>
</feature>
<feature type="compositionally biased region" description="Basic and acidic residues" evidence="1">
    <location>
        <begin position="92"/>
        <end position="105"/>
    </location>
</feature>
<dbReference type="InterPro" id="IPR052440">
    <property type="entry name" value="Trans_Reg/Chrom_Remod"/>
</dbReference>
<dbReference type="AlphaFoldDB" id="A0A0B6YQ06"/>
<protein>
    <recommendedName>
        <fullName evidence="3">PHD-type domain-containing protein</fullName>
    </recommendedName>
</protein>
<dbReference type="GO" id="GO:0005634">
    <property type="term" value="C:nucleus"/>
    <property type="evidence" value="ECO:0007669"/>
    <property type="project" value="TreeGrafter"/>
</dbReference>
<feature type="region of interest" description="Disordered" evidence="1">
    <location>
        <begin position="1"/>
        <end position="23"/>
    </location>
</feature>
<proteinExistence type="predicted"/>
<accession>A0A0B6YQ06</accession>
<dbReference type="PANTHER" id="PTHR14955:SF4">
    <property type="entry name" value="PHD-TYPE DOMAIN-CONTAINING PROTEIN"/>
    <property type="match status" value="1"/>
</dbReference>
<dbReference type="EMBL" id="HACG01010981">
    <property type="protein sequence ID" value="CEK57846.1"/>
    <property type="molecule type" value="Transcribed_RNA"/>
</dbReference>
<dbReference type="PANTHER" id="PTHR14955">
    <property type="entry name" value="RETINOIC ACID INDUCED 1/TRANSCRIPTION FACTOR 20"/>
    <property type="match status" value="1"/>
</dbReference>
<feature type="compositionally biased region" description="Basic residues" evidence="1">
    <location>
        <begin position="12"/>
        <end position="21"/>
    </location>
</feature>
<name>A0A0B6YQ06_9EUPU</name>
<feature type="non-terminal residue" evidence="2">
    <location>
        <position position="1"/>
    </location>
</feature>
<sequence length="177" mass="19752">PVHESSLGLSTGKHRHSKNRNPHQLATTTTVHMVTNLPTDKAAMVSSSRTISHNPWVCAFCAHHSSYMFLGDLYGPYFNESEIPRVETIAAEENKKGDLVKDQRSSDSSSARKSKDSFPLERKSRRRGRSPLQSNDVNPPPPEEVWIHEACVLWSPGVYLIGNKLYGLDEAVRDAAE</sequence>
<dbReference type="GO" id="GO:0006357">
    <property type="term" value="P:regulation of transcription by RNA polymerase II"/>
    <property type="evidence" value="ECO:0007669"/>
    <property type="project" value="TreeGrafter"/>
</dbReference>
<reference evidence="2" key="1">
    <citation type="submission" date="2014-12" db="EMBL/GenBank/DDBJ databases">
        <title>Insight into the proteome of Arion vulgaris.</title>
        <authorList>
            <person name="Aradska J."/>
            <person name="Bulat T."/>
            <person name="Smidak R."/>
            <person name="Sarate P."/>
            <person name="Gangsoo J."/>
            <person name="Sialana F."/>
            <person name="Bilban M."/>
            <person name="Lubec G."/>
        </authorList>
    </citation>
    <scope>NUCLEOTIDE SEQUENCE</scope>
    <source>
        <tissue evidence="2">Skin</tissue>
    </source>
</reference>
<gene>
    <name evidence="2" type="primary">ORF31234</name>
</gene>